<reference evidence="3 4" key="1">
    <citation type="submission" date="2012-08" db="EMBL/GenBank/DDBJ databases">
        <title>Whole genome shotgun sequence of Gordonia namibiensis NBRC 108229.</title>
        <authorList>
            <person name="Isaki-Nakamura S."/>
            <person name="Hosoyama A."/>
            <person name="Tsuchikane K."/>
            <person name="Katsumata H."/>
            <person name="Baba S."/>
            <person name="Yamazaki S."/>
            <person name="Fujita N."/>
        </authorList>
    </citation>
    <scope>NUCLEOTIDE SEQUENCE [LARGE SCALE GENOMIC DNA]</scope>
    <source>
        <strain evidence="3 4">NBRC 108229</strain>
    </source>
</reference>
<dbReference type="AlphaFoldDB" id="K6X9N9"/>
<accession>K6X9N9</accession>
<dbReference type="EMBL" id="BAHE01000022">
    <property type="protein sequence ID" value="GAC01113.1"/>
    <property type="molecule type" value="Genomic_DNA"/>
</dbReference>
<dbReference type="Proteomes" id="UP000035058">
    <property type="component" value="Unassembled WGS sequence"/>
</dbReference>
<keyword evidence="4" id="KW-1185">Reference proteome</keyword>
<organism evidence="3 4">
    <name type="scientific">Gordonia namibiensis NBRC 108229</name>
    <dbReference type="NCBI Taxonomy" id="1208314"/>
    <lineage>
        <taxon>Bacteria</taxon>
        <taxon>Bacillati</taxon>
        <taxon>Actinomycetota</taxon>
        <taxon>Actinomycetes</taxon>
        <taxon>Mycobacteriales</taxon>
        <taxon>Gordoniaceae</taxon>
        <taxon>Gordonia</taxon>
    </lineage>
</organism>
<feature type="transmembrane region" description="Helical" evidence="1">
    <location>
        <begin position="246"/>
        <end position="268"/>
    </location>
</feature>
<feature type="chain" id="PRO_5038594722" description="Integral membrane protein" evidence="2">
    <location>
        <begin position="21"/>
        <end position="272"/>
    </location>
</feature>
<feature type="signal peptide" evidence="2">
    <location>
        <begin position="1"/>
        <end position="20"/>
    </location>
</feature>
<gene>
    <name evidence="3" type="ORF">GONAM_22_00880</name>
</gene>
<name>K6X9N9_9ACTN</name>
<evidence type="ECO:0008006" key="5">
    <source>
        <dbReference type="Google" id="ProtNLM"/>
    </source>
</evidence>
<comment type="caution">
    <text evidence="3">The sequence shown here is derived from an EMBL/GenBank/DDBJ whole genome shotgun (WGS) entry which is preliminary data.</text>
</comment>
<feature type="transmembrane region" description="Helical" evidence="1">
    <location>
        <begin position="192"/>
        <end position="214"/>
    </location>
</feature>
<keyword evidence="1" id="KW-0812">Transmembrane</keyword>
<feature type="transmembrane region" description="Helical" evidence="1">
    <location>
        <begin position="165"/>
        <end position="185"/>
    </location>
</feature>
<evidence type="ECO:0000313" key="4">
    <source>
        <dbReference type="Proteomes" id="UP000035058"/>
    </source>
</evidence>
<proteinExistence type="predicted"/>
<evidence type="ECO:0000256" key="1">
    <source>
        <dbReference type="SAM" id="Phobius"/>
    </source>
</evidence>
<protein>
    <recommendedName>
        <fullName evidence="5">Integral membrane protein</fullName>
    </recommendedName>
</protein>
<keyword evidence="1" id="KW-0472">Membrane</keyword>
<keyword evidence="1" id="KW-1133">Transmembrane helix</keyword>
<evidence type="ECO:0000313" key="3">
    <source>
        <dbReference type="EMBL" id="GAC01113.1"/>
    </source>
</evidence>
<keyword evidence="2" id="KW-0732">Signal</keyword>
<evidence type="ECO:0000256" key="2">
    <source>
        <dbReference type="SAM" id="SignalP"/>
    </source>
</evidence>
<sequence length="272" mass="28527">MRSFLSALMTLVAMAATVLAVPALWLDLRIVDQDGFVSTVAPMAENQKVKDYLADEIAAQATARTDLPIAGALVRPLAAQYTDSEQFRLDFADVVGQQHAWLFTEPAPGEDTSVMQLDITAMINRALNLTGTPNAISGPVVVELTNGASGLEAGRYAEVGNQITVLARISAAVAVITGLLALLLAHRRGTVFAWLGFGAVAAAVASWAIGLFFADRAKQEVAGAESSGRQVAELIIDGAYSDLTQVALIVGGVGVAMIVVGFIGRMIFAGRR</sequence>